<feature type="region of interest" description="Disordered" evidence="1">
    <location>
        <begin position="1"/>
        <end position="21"/>
    </location>
</feature>
<accession>A0A0B7FHU1</accession>
<evidence type="ECO:0000256" key="1">
    <source>
        <dbReference type="SAM" id="MobiDB-lite"/>
    </source>
</evidence>
<feature type="compositionally biased region" description="Polar residues" evidence="1">
    <location>
        <begin position="314"/>
        <end position="339"/>
    </location>
</feature>
<feature type="region of interest" description="Disordered" evidence="1">
    <location>
        <begin position="34"/>
        <end position="352"/>
    </location>
</feature>
<reference evidence="2 3" key="1">
    <citation type="submission" date="2014-11" db="EMBL/GenBank/DDBJ databases">
        <authorList>
            <person name="Wibberg Daniel"/>
        </authorList>
    </citation>
    <scope>NUCLEOTIDE SEQUENCE [LARGE SCALE GENOMIC DNA]</scope>
    <source>
        <strain evidence="2">Rhizoctonia solani AG1-IB 7/3/14</strain>
    </source>
</reference>
<gene>
    <name evidence="2" type="ORF">RSOLAG1IB_07853</name>
</gene>
<proteinExistence type="predicted"/>
<dbReference type="OrthoDB" id="3249814at2759"/>
<feature type="compositionally biased region" description="Pro residues" evidence="1">
    <location>
        <begin position="55"/>
        <end position="65"/>
    </location>
</feature>
<dbReference type="Proteomes" id="UP000059188">
    <property type="component" value="Unassembled WGS sequence"/>
</dbReference>
<feature type="compositionally biased region" description="Polar residues" evidence="1">
    <location>
        <begin position="127"/>
        <end position="146"/>
    </location>
</feature>
<name>A0A0B7FHU1_THACB</name>
<dbReference type="AlphaFoldDB" id="A0A0B7FHU1"/>
<dbReference type="EMBL" id="LN679122">
    <property type="protein sequence ID" value="CEL56504.1"/>
    <property type="molecule type" value="Genomic_DNA"/>
</dbReference>
<feature type="compositionally biased region" description="Basic and acidic residues" evidence="1">
    <location>
        <begin position="186"/>
        <end position="223"/>
    </location>
</feature>
<organism evidence="2 3">
    <name type="scientific">Thanatephorus cucumeris (strain AG1-IB / isolate 7/3/14)</name>
    <name type="common">Lettuce bottom rot fungus</name>
    <name type="synonym">Rhizoctonia solani</name>
    <dbReference type="NCBI Taxonomy" id="1108050"/>
    <lineage>
        <taxon>Eukaryota</taxon>
        <taxon>Fungi</taxon>
        <taxon>Dikarya</taxon>
        <taxon>Basidiomycota</taxon>
        <taxon>Agaricomycotina</taxon>
        <taxon>Agaricomycetes</taxon>
        <taxon>Cantharellales</taxon>
        <taxon>Ceratobasidiaceae</taxon>
        <taxon>Rhizoctonia</taxon>
        <taxon>Rhizoctonia solani AG-1</taxon>
    </lineage>
</organism>
<evidence type="ECO:0000313" key="2">
    <source>
        <dbReference type="EMBL" id="CEL56504.1"/>
    </source>
</evidence>
<evidence type="ECO:0000313" key="3">
    <source>
        <dbReference type="Proteomes" id="UP000059188"/>
    </source>
</evidence>
<protein>
    <submittedName>
        <fullName evidence="2">Uncharacterized protein</fullName>
    </submittedName>
</protein>
<sequence length="352" mass="37825">MMRGRPVTRKKASEILRTEGYTPEEIAVRTIPGYVPAPSLVDDPSSQPVGDQPGNSPPAVEPQPPHAAAISPVQNFTLDMGMPPSSPPPASPSPQNTPITRQLENMSIEELERGSMGTYSHIMVPLSSPSADNVKKGTSTPGSTRSARGKRRSSFAQMSSSPPPDEFSAPRKQPLPESPSMAVMMAEREKALGEKARERENMAAAERERELRRGADKAAEKNQRTGSPPRGLPSVIRLGRTRGRLRGRGLMLSTIAPPGTPQTKAPAPSPSPRRPPSASQDTVEKLMSQYTHADSDEDVHANLMENLGGADWGLQTQVPYTTPTQDSYGYSEVSASHGGSQPRDASEMPRPS</sequence>
<feature type="compositionally biased region" description="Polar residues" evidence="1">
    <location>
        <begin position="96"/>
        <end position="105"/>
    </location>
</feature>
<keyword evidence="3" id="KW-1185">Reference proteome</keyword>
<feature type="compositionally biased region" description="Basic residues" evidence="1">
    <location>
        <begin position="1"/>
        <end position="10"/>
    </location>
</feature>